<organism evidence="2">
    <name type="scientific">Scoparipes salvazai</name>
    <dbReference type="NCBI Taxonomy" id="2575669"/>
    <lineage>
        <taxon>Eukaryota</taxon>
        <taxon>Metazoa</taxon>
        <taxon>Ecdysozoa</taxon>
        <taxon>Arthropoda</taxon>
        <taxon>Hexapoda</taxon>
        <taxon>Insecta</taxon>
        <taxon>Pterygota</taxon>
        <taxon>Neoptera</taxon>
        <taxon>Paraneoptera</taxon>
        <taxon>Hemiptera</taxon>
        <taxon>Heteroptera</taxon>
        <taxon>Panheteroptera</taxon>
        <taxon>Pentatomomorpha</taxon>
        <taxon>Pentatomoidea</taxon>
        <taxon>Cydnidae</taxon>
        <taxon>Cydninae</taxon>
        <taxon>Scoparipes</taxon>
    </lineage>
</organism>
<sequence>MMTLLTLMTSLSIMFLWLNHPLSMGLVLICQTLIIAMITGMKLSSFLMSYIIIIIILSGALVLFIYMASIASNEKFQTPIKMIILFLIINGIVLGASEFFNMKSYSMLALQIKPEQLFMIKLFSTTTAYITSMMILYLFLTMIAVSNIASVYEGPLRMKSYEQTN</sequence>
<feature type="transmembrane region" description="Helical" evidence="1">
    <location>
        <begin position="128"/>
        <end position="152"/>
    </location>
</feature>
<accession>A0A4D6X065</accession>
<keyword evidence="1" id="KW-1133">Transmembrane helix</keyword>
<name>A0A4D6X065_9HEMI</name>
<feature type="transmembrane region" description="Helical" evidence="1">
    <location>
        <begin position="46"/>
        <end position="68"/>
    </location>
</feature>
<dbReference type="EMBL" id="MF614955">
    <property type="protein sequence ID" value="QCI09219.1"/>
    <property type="molecule type" value="Genomic_DNA"/>
</dbReference>
<keyword evidence="1" id="KW-0812">Transmembrane</keyword>
<proteinExistence type="predicted"/>
<gene>
    <name evidence="2" type="primary">ND6</name>
</gene>
<geneLocation type="mitochondrion" evidence="2"/>
<keyword evidence="1" id="KW-0472">Membrane</keyword>
<evidence type="ECO:0000313" key="2">
    <source>
        <dbReference type="EMBL" id="QCI09219.1"/>
    </source>
</evidence>
<feature type="transmembrane region" description="Helical" evidence="1">
    <location>
        <begin position="80"/>
        <end position="100"/>
    </location>
</feature>
<reference evidence="2" key="1">
    <citation type="journal article" date="2019" name="Syst. Entomol.">
        <title>Higher level phylogeny and evolutionary history of Pentatomomorpha (Hemiptera: Heteroptera) inferred from mitochondrial genome sequences.</title>
        <authorList>
            <person name="Liu Y."/>
            <person name="Li H."/>
            <person name="Song F."/>
            <person name="Zhao Y."/>
            <person name="Wilson J.J."/>
            <person name="Cai W."/>
        </authorList>
    </citation>
    <scope>NUCLEOTIDE SEQUENCE</scope>
</reference>
<keyword evidence="2" id="KW-0496">Mitochondrion</keyword>
<evidence type="ECO:0000256" key="1">
    <source>
        <dbReference type="SAM" id="Phobius"/>
    </source>
</evidence>
<dbReference type="AlphaFoldDB" id="A0A4D6X065"/>
<protein>
    <submittedName>
        <fullName evidence="2">NADH dehydrogenase subunit 6</fullName>
    </submittedName>
</protein>